<dbReference type="Gene3D" id="1.10.3720.10">
    <property type="entry name" value="MetI-like"/>
    <property type="match status" value="1"/>
</dbReference>
<evidence type="ECO:0000256" key="6">
    <source>
        <dbReference type="ARBA" id="ARBA00022692"/>
    </source>
</evidence>
<evidence type="ECO:0000256" key="2">
    <source>
        <dbReference type="ARBA" id="ARBA00007069"/>
    </source>
</evidence>
<evidence type="ECO:0000313" key="13">
    <source>
        <dbReference type="Proteomes" id="UP000247416"/>
    </source>
</evidence>
<organism evidence="12 13">
    <name type="scientific">Ureibacillus chungkukjangi</name>
    <dbReference type="NCBI Taxonomy" id="1202712"/>
    <lineage>
        <taxon>Bacteria</taxon>
        <taxon>Bacillati</taxon>
        <taxon>Bacillota</taxon>
        <taxon>Bacilli</taxon>
        <taxon>Bacillales</taxon>
        <taxon>Caryophanaceae</taxon>
        <taxon>Ureibacillus</taxon>
    </lineage>
</organism>
<dbReference type="EMBL" id="QJTJ01000018">
    <property type="protein sequence ID" value="PYF05209.1"/>
    <property type="molecule type" value="Genomic_DNA"/>
</dbReference>
<comment type="caution">
    <text evidence="10">Lacks conserved residue(s) required for the propagation of feature annotation.</text>
</comment>
<dbReference type="InterPro" id="IPR000515">
    <property type="entry name" value="MetI-like"/>
</dbReference>
<comment type="subcellular location">
    <subcellularLocation>
        <location evidence="1 9">Cell membrane</location>
        <topology evidence="1 9">Multi-pass membrane protein</topology>
    </subcellularLocation>
</comment>
<feature type="transmembrane region" description="Helical" evidence="9">
    <location>
        <begin position="50"/>
        <end position="71"/>
    </location>
</feature>
<keyword evidence="6 9" id="KW-0812">Transmembrane</keyword>
<feature type="transmembrane region" description="Helical" evidence="9">
    <location>
        <begin position="12"/>
        <end position="38"/>
    </location>
</feature>
<keyword evidence="4 10" id="KW-1003">Cell membrane</keyword>
<evidence type="ECO:0000256" key="9">
    <source>
        <dbReference type="RuleBase" id="RU363032"/>
    </source>
</evidence>
<dbReference type="PROSITE" id="PS50928">
    <property type="entry name" value="ABC_TM1"/>
    <property type="match status" value="1"/>
</dbReference>
<dbReference type="InterPro" id="IPR035906">
    <property type="entry name" value="MetI-like_sf"/>
</dbReference>
<evidence type="ECO:0000256" key="1">
    <source>
        <dbReference type="ARBA" id="ARBA00004651"/>
    </source>
</evidence>
<comment type="caution">
    <text evidence="12">The sequence shown here is derived from an EMBL/GenBank/DDBJ whole genome shotgun (WGS) entry which is preliminary data.</text>
</comment>
<dbReference type="AlphaFoldDB" id="A0A318TZY1"/>
<keyword evidence="13" id="KW-1185">Reference proteome</keyword>
<evidence type="ECO:0000256" key="5">
    <source>
        <dbReference type="ARBA" id="ARBA00022505"/>
    </source>
</evidence>
<dbReference type="GO" id="GO:0015098">
    <property type="term" value="F:molybdate ion transmembrane transporter activity"/>
    <property type="evidence" value="ECO:0007669"/>
    <property type="project" value="UniProtKB-UniRule"/>
</dbReference>
<sequence length="224" mass="24564">MKNMWNQFWEPIQLSITVTLAASTLVILLGTLLGFVFARKAFKFKVLLETLFMLPLVLPPSVIGFLLIVIFGNQSPIGNIIKSIFGQSLIFTWYAAVIAASVVAFPLMFQTAKAGFQGVQKGIEEAAIDLGANSRQVFIRVSLPLAKKALLAGCVLSGARALGEFGATLMFAGNIPGVTQTVPTAIYMAIDNGEMFFAWAWVLTMMLLSFILLYFVRSKENRRD</sequence>
<evidence type="ECO:0000256" key="4">
    <source>
        <dbReference type="ARBA" id="ARBA00022475"/>
    </source>
</evidence>
<dbReference type="Pfam" id="PF00528">
    <property type="entry name" value="BPD_transp_1"/>
    <property type="match status" value="1"/>
</dbReference>
<dbReference type="PANTHER" id="PTHR30183:SF3">
    <property type="entry name" value="MOLYBDENUM TRANSPORT SYSTEM PERMEASE PROTEIN MODB"/>
    <property type="match status" value="1"/>
</dbReference>
<dbReference type="GO" id="GO:0005886">
    <property type="term" value="C:plasma membrane"/>
    <property type="evidence" value="ECO:0007669"/>
    <property type="project" value="UniProtKB-SubCell"/>
</dbReference>
<keyword evidence="8 9" id="KW-0472">Membrane</keyword>
<feature type="transmembrane region" description="Helical" evidence="9">
    <location>
        <begin position="195"/>
        <end position="216"/>
    </location>
</feature>
<dbReference type="NCBIfam" id="TIGR02141">
    <property type="entry name" value="modB_ABC"/>
    <property type="match status" value="1"/>
</dbReference>
<dbReference type="Proteomes" id="UP000247416">
    <property type="component" value="Unassembled WGS sequence"/>
</dbReference>
<dbReference type="InterPro" id="IPR011867">
    <property type="entry name" value="ModB_ABC"/>
</dbReference>
<protein>
    <recommendedName>
        <fullName evidence="10">Molybdenum transport system permease</fullName>
    </recommendedName>
</protein>
<keyword evidence="7 9" id="KW-1133">Transmembrane helix</keyword>
<evidence type="ECO:0000256" key="3">
    <source>
        <dbReference type="ARBA" id="ARBA00022448"/>
    </source>
</evidence>
<keyword evidence="3 9" id="KW-0813">Transport</keyword>
<gene>
    <name evidence="12" type="ORF">BJ095_11827</name>
</gene>
<dbReference type="PANTHER" id="PTHR30183">
    <property type="entry name" value="MOLYBDENUM TRANSPORT SYSTEM PERMEASE PROTEIN MODB"/>
    <property type="match status" value="1"/>
</dbReference>
<evidence type="ECO:0000259" key="11">
    <source>
        <dbReference type="PROSITE" id="PS50928"/>
    </source>
</evidence>
<evidence type="ECO:0000256" key="7">
    <source>
        <dbReference type="ARBA" id="ARBA00022989"/>
    </source>
</evidence>
<evidence type="ECO:0000313" key="12">
    <source>
        <dbReference type="EMBL" id="PYF05209.1"/>
    </source>
</evidence>
<name>A0A318TZY1_9BACL</name>
<comment type="function">
    <text evidence="10">Part of the binding-protein-dependent transport system for molybdenum; probably responsible for the translocation of the substrate across the membrane.</text>
</comment>
<proteinExistence type="inferred from homology"/>
<dbReference type="CDD" id="cd06261">
    <property type="entry name" value="TM_PBP2"/>
    <property type="match status" value="1"/>
</dbReference>
<dbReference type="SUPFAM" id="SSF161098">
    <property type="entry name" value="MetI-like"/>
    <property type="match status" value="1"/>
</dbReference>
<accession>A0A318TZY1</accession>
<feature type="transmembrane region" description="Helical" evidence="9">
    <location>
        <begin position="91"/>
        <end position="109"/>
    </location>
</feature>
<keyword evidence="5 10" id="KW-0500">Molybdenum</keyword>
<evidence type="ECO:0000256" key="10">
    <source>
        <dbReference type="RuleBase" id="RU365097"/>
    </source>
</evidence>
<reference evidence="12 13" key="1">
    <citation type="submission" date="2018-06" db="EMBL/GenBank/DDBJ databases">
        <title>Genomic Encyclopedia of Archaeal and Bacterial Type Strains, Phase II (KMG-II): from individual species to whole genera.</title>
        <authorList>
            <person name="Goeker M."/>
        </authorList>
    </citation>
    <scope>NUCLEOTIDE SEQUENCE [LARGE SCALE GENOMIC DNA]</scope>
    <source>
        <strain evidence="12 13">KACC 16626</strain>
    </source>
</reference>
<feature type="domain" description="ABC transmembrane type-1" evidence="11">
    <location>
        <begin position="12"/>
        <end position="214"/>
    </location>
</feature>
<comment type="similarity">
    <text evidence="2 10">Belongs to the binding-protein-dependent transport system permease family. CysTW subfamily.</text>
</comment>
<evidence type="ECO:0000256" key="8">
    <source>
        <dbReference type="ARBA" id="ARBA00023136"/>
    </source>
</evidence>